<evidence type="ECO:0000313" key="2">
    <source>
        <dbReference type="EMBL" id="KAJ1105751.1"/>
    </source>
</evidence>
<dbReference type="AlphaFoldDB" id="A0AAV7MPS1"/>
<organism evidence="2 3">
    <name type="scientific">Pleurodeles waltl</name>
    <name type="common">Iberian ribbed newt</name>
    <dbReference type="NCBI Taxonomy" id="8319"/>
    <lineage>
        <taxon>Eukaryota</taxon>
        <taxon>Metazoa</taxon>
        <taxon>Chordata</taxon>
        <taxon>Craniata</taxon>
        <taxon>Vertebrata</taxon>
        <taxon>Euteleostomi</taxon>
        <taxon>Amphibia</taxon>
        <taxon>Batrachia</taxon>
        <taxon>Caudata</taxon>
        <taxon>Salamandroidea</taxon>
        <taxon>Salamandridae</taxon>
        <taxon>Pleurodelinae</taxon>
        <taxon>Pleurodeles</taxon>
    </lineage>
</organism>
<feature type="region of interest" description="Disordered" evidence="1">
    <location>
        <begin position="51"/>
        <end position="78"/>
    </location>
</feature>
<protein>
    <submittedName>
        <fullName evidence="2">Uncharacterized protein</fullName>
    </submittedName>
</protein>
<reference evidence="2" key="1">
    <citation type="journal article" date="2022" name="bioRxiv">
        <title>Sequencing and chromosome-scale assembly of the giantPleurodeles waltlgenome.</title>
        <authorList>
            <person name="Brown T."/>
            <person name="Elewa A."/>
            <person name="Iarovenko S."/>
            <person name="Subramanian E."/>
            <person name="Araus A.J."/>
            <person name="Petzold A."/>
            <person name="Susuki M."/>
            <person name="Suzuki K.-i.T."/>
            <person name="Hayashi T."/>
            <person name="Toyoda A."/>
            <person name="Oliveira C."/>
            <person name="Osipova E."/>
            <person name="Leigh N.D."/>
            <person name="Simon A."/>
            <person name="Yun M.H."/>
        </authorList>
    </citation>
    <scope>NUCLEOTIDE SEQUENCE</scope>
    <source>
        <strain evidence="2">20211129_DDA</strain>
        <tissue evidence="2">Liver</tissue>
    </source>
</reference>
<accession>A0AAV7MPS1</accession>
<sequence length="78" mass="7944">MQPLGSGCQRRADAADGLFQAAGTEGEPLMPSASAADKVLTELQKEDASLVSVADEEGSSAKSNNVSKLALRDGADAH</sequence>
<dbReference type="Proteomes" id="UP001066276">
    <property type="component" value="Chromosome 9"/>
</dbReference>
<dbReference type="EMBL" id="JANPWB010000013">
    <property type="protein sequence ID" value="KAJ1105751.1"/>
    <property type="molecule type" value="Genomic_DNA"/>
</dbReference>
<evidence type="ECO:0000256" key="1">
    <source>
        <dbReference type="SAM" id="MobiDB-lite"/>
    </source>
</evidence>
<feature type="region of interest" description="Disordered" evidence="1">
    <location>
        <begin position="1"/>
        <end position="35"/>
    </location>
</feature>
<proteinExistence type="predicted"/>
<evidence type="ECO:0000313" key="3">
    <source>
        <dbReference type="Proteomes" id="UP001066276"/>
    </source>
</evidence>
<keyword evidence="3" id="KW-1185">Reference proteome</keyword>
<comment type="caution">
    <text evidence="2">The sequence shown here is derived from an EMBL/GenBank/DDBJ whole genome shotgun (WGS) entry which is preliminary data.</text>
</comment>
<gene>
    <name evidence="2" type="ORF">NDU88_003156</name>
</gene>
<name>A0AAV7MPS1_PLEWA</name>